<organism evidence="9">
    <name type="scientific">Soboliphyme baturini</name>
    <dbReference type="NCBI Taxonomy" id="241478"/>
    <lineage>
        <taxon>Eukaryota</taxon>
        <taxon>Metazoa</taxon>
        <taxon>Ecdysozoa</taxon>
        <taxon>Nematoda</taxon>
        <taxon>Enoplea</taxon>
        <taxon>Dorylaimia</taxon>
        <taxon>Dioctophymatida</taxon>
        <taxon>Dioctophymatoidea</taxon>
        <taxon>Soboliphymatidae</taxon>
        <taxon>Soboliphyme</taxon>
    </lineage>
</organism>
<evidence type="ECO:0000256" key="4">
    <source>
        <dbReference type="PROSITE-ProRule" id="PRU00176"/>
    </source>
</evidence>
<dbReference type="PANTHER" id="PTHR45735:SF2">
    <property type="entry name" value="CLEAVAGE STIMULATION FACTOR SUBUNIT 2"/>
    <property type="match status" value="1"/>
</dbReference>
<feature type="region of interest" description="Disordered" evidence="5">
    <location>
        <begin position="199"/>
        <end position="223"/>
    </location>
</feature>
<evidence type="ECO:0000259" key="6">
    <source>
        <dbReference type="PROSITE" id="PS50102"/>
    </source>
</evidence>
<evidence type="ECO:0000313" key="7">
    <source>
        <dbReference type="EMBL" id="VDP42716.1"/>
    </source>
</evidence>
<dbReference type="Pfam" id="PF14304">
    <property type="entry name" value="CSTF_C"/>
    <property type="match status" value="1"/>
</dbReference>
<dbReference type="PROSITE" id="PS50102">
    <property type="entry name" value="RRM"/>
    <property type="match status" value="1"/>
</dbReference>
<feature type="domain" description="RRM" evidence="6">
    <location>
        <begin position="21"/>
        <end position="99"/>
    </location>
</feature>
<dbReference type="InterPro" id="IPR035979">
    <property type="entry name" value="RBD_domain_sf"/>
</dbReference>
<evidence type="ECO:0000256" key="1">
    <source>
        <dbReference type="ARBA" id="ARBA00004123"/>
    </source>
</evidence>
<dbReference type="AlphaFoldDB" id="A0A183J7A9"/>
<keyword evidence="3" id="KW-0539">Nucleus</keyword>
<dbReference type="GO" id="GO:0005847">
    <property type="term" value="C:mRNA cleavage and polyadenylation specificity factor complex"/>
    <property type="evidence" value="ECO:0007669"/>
    <property type="project" value="TreeGrafter"/>
</dbReference>
<dbReference type="WBParaSite" id="SBAD_0001214901-mRNA-1">
    <property type="protein sequence ID" value="SBAD_0001214901-mRNA-1"/>
    <property type="gene ID" value="SBAD_0001214901"/>
</dbReference>
<dbReference type="FunFam" id="1.25.40.630:FF:000001">
    <property type="entry name" value="Cleavage stimulation factor subunit 2"/>
    <property type="match status" value="1"/>
</dbReference>
<dbReference type="PANTHER" id="PTHR45735">
    <property type="entry name" value="CLEAVAGE STIMULATION FACTOR SUBUNIT 2"/>
    <property type="match status" value="1"/>
</dbReference>
<dbReference type="InterPro" id="IPR026896">
    <property type="entry name" value="CSTF_C"/>
</dbReference>
<sequence length="378" mass="40639">MSNLTTLIQPGVSPNVDKSQRLVFVANIPFESTEEELKALFSQMGPLVAFRLAVDRETGRSKGYGVCEFIDQEAALSALRNLNGFDLRGQLLRLDLVVGQRHKEELRQLQGSLEGPSPESSSCPSQKAPEAISRAVASLPPEQMFELMKQMKICIQNNPNEARNMLLKNPQLAYALLQAQVVMRIVDPQLAMSIVSRDPTVTVPPSRPPTSMNSASDGGGSSPTLSTTVLPALSAFPPTMPVTAMPIASSGVLPVAGPIVGPKSDVDYRKMPVPAPVVYPPFVAPRVPIPTIGDFASRSRGPILPNVPVAAAQAPSHAPLTMVPPSHSNVPASAEDQEKAALIMQVLQLTDEQIAMLPADQKQSVLLLREQFRTSEPR</sequence>
<dbReference type="SMART" id="SM00360">
    <property type="entry name" value="RRM"/>
    <property type="match status" value="1"/>
</dbReference>
<accession>A0A183J7A9</accession>
<proteinExistence type="predicted"/>
<evidence type="ECO:0000256" key="3">
    <source>
        <dbReference type="ARBA" id="ARBA00023242"/>
    </source>
</evidence>
<evidence type="ECO:0000313" key="8">
    <source>
        <dbReference type="Proteomes" id="UP000270296"/>
    </source>
</evidence>
<gene>
    <name evidence="7" type="ORF">SBAD_LOCUS11757</name>
</gene>
<evidence type="ECO:0000256" key="2">
    <source>
        <dbReference type="ARBA" id="ARBA00022884"/>
    </source>
</evidence>
<reference evidence="9" key="1">
    <citation type="submission" date="2016-06" db="UniProtKB">
        <authorList>
            <consortium name="WormBaseParasite"/>
        </authorList>
    </citation>
    <scope>IDENTIFICATION</scope>
</reference>
<evidence type="ECO:0000313" key="9">
    <source>
        <dbReference type="WBParaSite" id="SBAD_0001214901-mRNA-1"/>
    </source>
</evidence>
<dbReference type="Pfam" id="PF14327">
    <property type="entry name" value="CSTF2_hinge"/>
    <property type="match status" value="1"/>
</dbReference>
<feature type="region of interest" description="Disordered" evidence="5">
    <location>
        <begin position="109"/>
        <end position="132"/>
    </location>
</feature>
<dbReference type="InterPro" id="IPR000504">
    <property type="entry name" value="RRM_dom"/>
</dbReference>
<protein>
    <submittedName>
        <fullName evidence="9">RRM domain-containing protein</fullName>
    </submittedName>
</protein>
<dbReference type="Proteomes" id="UP000270296">
    <property type="component" value="Unassembled WGS sequence"/>
</dbReference>
<keyword evidence="2 4" id="KW-0694">RNA-binding</keyword>
<keyword evidence="8" id="KW-1185">Reference proteome</keyword>
<dbReference type="Pfam" id="PF00076">
    <property type="entry name" value="RRM_1"/>
    <property type="match status" value="1"/>
</dbReference>
<dbReference type="InterPro" id="IPR038192">
    <property type="entry name" value="CSTF_C_sf"/>
</dbReference>
<dbReference type="Gene3D" id="1.10.20.70">
    <property type="entry name" value="Transcription termination and cleavage factor, C-terminal domain"/>
    <property type="match status" value="1"/>
</dbReference>
<reference evidence="7 8" key="2">
    <citation type="submission" date="2018-11" db="EMBL/GenBank/DDBJ databases">
        <authorList>
            <consortium name="Pathogen Informatics"/>
        </authorList>
    </citation>
    <scope>NUCLEOTIDE SEQUENCE [LARGE SCALE GENOMIC DNA]</scope>
</reference>
<dbReference type="InterPro" id="IPR012677">
    <property type="entry name" value="Nucleotide-bd_a/b_plait_sf"/>
</dbReference>
<dbReference type="GO" id="GO:0031124">
    <property type="term" value="P:mRNA 3'-end processing"/>
    <property type="evidence" value="ECO:0007669"/>
    <property type="project" value="InterPro"/>
</dbReference>
<dbReference type="FunFam" id="1.10.20.70:FF:000001">
    <property type="entry name" value="Cleavage stimulation factor subunit 2"/>
    <property type="match status" value="1"/>
</dbReference>
<dbReference type="Gene3D" id="1.25.40.630">
    <property type="match status" value="1"/>
</dbReference>
<name>A0A183J7A9_9BILA</name>
<dbReference type="SUPFAM" id="SSF54928">
    <property type="entry name" value="RNA-binding domain, RBD"/>
    <property type="match status" value="1"/>
</dbReference>
<dbReference type="InterPro" id="IPR025742">
    <property type="entry name" value="CSTF2_hinge"/>
</dbReference>
<feature type="compositionally biased region" description="Low complexity" evidence="5">
    <location>
        <begin position="111"/>
        <end position="125"/>
    </location>
</feature>
<dbReference type="EMBL" id="UZAM01016319">
    <property type="protein sequence ID" value="VDP42716.1"/>
    <property type="molecule type" value="Genomic_DNA"/>
</dbReference>
<dbReference type="OrthoDB" id="272703at2759"/>
<evidence type="ECO:0000256" key="5">
    <source>
        <dbReference type="SAM" id="MobiDB-lite"/>
    </source>
</evidence>
<comment type="subcellular location">
    <subcellularLocation>
        <location evidence="1">Nucleus</location>
    </subcellularLocation>
</comment>
<dbReference type="Gene3D" id="3.30.70.330">
    <property type="match status" value="1"/>
</dbReference>
<feature type="compositionally biased region" description="Polar residues" evidence="5">
    <location>
        <begin position="212"/>
        <end position="223"/>
    </location>
</feature>
<dbReference type="GO" id="GO:0003729">
    <property type="term" value="F:mRNA binding"/>
    <property type="evidence" value="ECO:0007669"/>
    <property type="project" value="TreeGrafter"/>
</dbReference>